<evidence type="ECO:0000256" key="4">
    <source>
        <dbReference type="ARBA" id="ARBA00023186"/>
    </source>
</evidence>
<gene>
    <name evidence="5" type="ORF">C1Y40_03571</name>
</gene>
<keyword evidence="3" id="KW-0963">Cytoplasm</keyword>
<comment type="subcellular location">
    <subcellularLocation>
        <location evidence="1">Cytoplasm</location>
    </subcellularLocation>
</comment>
<evidence type="ECO:0000256" key="3">
    <source>
        <dbReference type="ARBA" id="ARBA00022490"/>
    </source>
</evidence>
<sequence>MTGVTLRSMGSIHLADLARTCDHHGYEHLPYPFMPETISRRDGHNTDESPPFSDRFDRGDPRIVREWMEAYARADIWVECRVIHSYADTLDTRILAFRAGTKGFFATQQPNTDTVEVFELSPYELGAAVASSVGLTKSGSHPRIVIPKYVNYFREPANDTEAGDGEFSVLRPVRSTRAGANVTVVSNAEVTALAIVQSHCEPARGWGIDWDKKFVPWVHVRDDGDYIYTADFSHAAPLTEKDLSDRIDRLIAHDVAVLRERLGSY</sequence>
<dbReference type="GO" id="GO:0005737">
    <property type="term" value="C:cytoplasm"/>
    <property type="evidence" value="ECO:0007669"/>
    <property type="project" value="UniProtKB-SubCell"/>
</dbReference>
<keyword evidence="4" id="KW-0143">Chaperone</keyword>
<evidence type="ECO:0008006" key="7">
    <source>
        <dbReference type="Google" id="ProtNLM"/>
    </source>
</evidence>
<name>A0A2S8BHT6_9MYCO</name>
<evidence type="ECO:0000313" key="5">
    <source>
        <dbReference type="EMBL" id="PQM46251.1"/>
    </source>
</evidence>
<protein>
    <recommendedName>
        <fullName evidence="7">ESX secretion-associated protein EspG</fullName>
    </recommendedName>
</protein>
<evidence type="ECO:0000256" key="1">
    <source>
        <dbReference type="ARBA" id="ARBA00004496"/>
    </source>
</evidence>
<comment type="caution">
    <text evidence="5">The sequence shown here is derived from an EMBL/GenBank/DDBJ whole genome shotgun (WGS) entry which is preliminary data.</text>
</comment>
<dbReference type="EMBL" id="PPEA01000522">
    <property type="protein sequence ID" value="PQM46251.1"/>
    <property type="molecule type" value="Genomic_DNA"/>
</dbReference>
<comment type="similarity">
    <text evidence="2">Belongs to the EspG family.</text>
</comment>
<reference evidence="5 6" key="1">
    <citation type="journal article" date="2017" name="Int. J. Syst. Evol. Microbiol.">
        <title>Mycobacterium talmoniae sp. nov., a slowly growing mycobacterium isolated from human respiratory samples.</title>
        <authorList>
            <person name="Davidson R.M."/>
            <person name="DeGroote M.A."/>
            <person name="Marola J.L."/>
            <person name="Buss S."/>
            <person name="Jones V."/>
            <person name="McNeil M.R."/>
            <person name="Freifeld A.G."/>
            <person name="Elaine Epperson L."/>
            <person name="Hasan N.A."/>
            <person name="Jackson M."/>
            <person name="Iwen P.C."/>
            <person name="Salfinger M."/>
            <person name="Strong M."/>
        </authorList>
    </citation>
    <scope>NUCLEOTIDE SEQUENCE [LARGE SCALE GENOMIC DNA]</scope>
    <source>
        <strain evidence="5 6">ATCC BAA-2683</strain>
    </source>
</reference>
<dbReference type="Proteomes" id="UP000238296">
    <property type="component" value="Unassembled WGS sequence"/>
</dbReference>
<dbReference type="AlphaFoldDB" id="A0A2S8BHT6"/>
<dbReference type="Pfam" id="PF14011">
    <property type="entry name" value="ESX-1_EspG"/>
    <property type="match status" value="1"/>
</dbReference>
<evidence type="ECO:0000256" key="2">
    <source>
        <dbReference type="ARBA" id="ARBA00006411"/>
    </source>
</evidence>
<dbReference type="InterPro" id="IPR025734">
    <property type="entry name" value="EspG"/>
</dbReference>
<accession>A0A2S8BHT6</accession>
<proteinExistence type="inferred from homology"/>
<evidence type="ECO:0000313" key="6">
    <source>
        <dbReference type="Proteomes" id="UP000238296"/>
    </source>
</evidence>
<organism evidence="5 6">
    <name type="scientific">Mycobacterium talmoniae</name>
    <dbReference type="NCBI Taxonomy" id="1858794"/>
    <lineage>
        <taxon>Bacteria</taxon>
        <taxon>Bacillati</taxon>
        <taxon>Actinomycetota</taxon>
        <taxon>Actinomycetes</taxon>
        <taxon>Mycobacteriales</taxon>
        <taxon>Mycobacteriaceae</taxon>
        <taxon>Mycobacterium</taxon>
    </lineage>
</organism>